<dbReference type="AlphaFoldDB" id="A0A921QZD3"/>
<evidence type="ECO:0000256" key="1">
    <source>
        <dbReference type="SAM" id="MobiDB-lite"/>
    </source>
</evidence>
<evidence type="ECO:0000313" key="2">
    <source>
        <dbReference type="EMBL" id="KAG0530581.1"/>
    </source>
</evidence>
<reference evidence="2" key="2">
    <citation type="submission" date="2020-10" db="EMBL/GenBank/DDBJ databases">
        <authorList>
            <person name="Cooper E.A."/>
            <person name="Brenton Z.W."/>
            <person name="Flinn B.S."/>
            <person name="Jenkins J."/>
            <person name="Shu S."/>
            <person name="Flowers D."/>
            <person name="Luo F."/>
            <person name="Wang Y."/>
            <person name="Xia P."/>
            <person name="Barry K."/>
            <person name="Daum C."/>
            <person name="Lipzen A."/>
            <person name="Yoshinaga Y."/>
            <person name="Schmutz J."/>
            <person name="Saski C."/>
            <person name="Vermerris W."/>
            <person name="Kresovich S."/>
        </authorList>
    </citation>
    <scope>NUCLEOTIDE SEQUENCE</scope>
</reference>
<name>A0A921QZD3_SORBI</name>
<proteinExistence type="predicted"/>
<dbReference type="EMBL" id="CM027684">
    <property type="protein sequence ID" value="KAG0530581.1"/>
    <property type="molecule type" value="Genomic_DNA"/>
</dbReference>
<dbReference type="Proteomes" id="UP000807115">
    <property type="component" value="Chromosome 5"/>
</dbReference>
<comment type="caution">
    <text evidence="2">The sequence shown here is derived from an EMBL/GenBank/DDBJ whole genome shotgun (WGS) entry which is preliminary data.</text>
</comment>
<protein>
    <submittedName>
        <fullName evidence="2">Uncharacterized protein</fullName>
    </submittedName>
</protein>
<organism evidence="2 3">
    <name type="scientific">Sorghum bicolor</name>
    <name type="common">Sorghum</name>
    <name type="synonym">Sorghum vulgare</name>
    <dbReference type="NCBI Taxonomy" id="4558"/>
    <lineage>
        <taxon>Eukaryota</taxon>
        <taxon>Viridiplantae</taxon>
        <taxon>Streptophyta</taxon>
        <taxon>Embryophyta</taxon>
        <taxon>Tracheophyta</taxon>
        <taxon>Spermatophyta</taxon>
        <taxon>Magnoliopsida</taxon>
        <taxon>Liliopsida</taxon>
        <taxon>Poales</taxon>
        <taxon>Poaceae</taxon>
        <taxon>PACMAD clade</taxon>
        <taxon>Panicoideae</taxon>
        <taxon>Andropogonodae</taxon>
        <taxon>Andropogoneae</taxon>
        <taxon>Sorghinae</taxon>
        <taxon>Sorghum</taxon>
    </lineage>
</organism>
<evidence type="ECO:0000313" key="3">
    <source>
        <dbReference type="Proteomes" id="UP000807115"/>
    </source>
</evidence>
<accession>A0A921QZD3</accession>
<feature type="region of interest" description="Disordered" evidence="1">
    <location>
        <begin position="27"/>
        <end position="93"/>
    </location>
</feature>
<feature type="compositionally biased region" description="Low complexity" evidence="1">
    <location>
        <begin position="31"/>
        <end position="42"/>
    </location>
</feature>
<gene>
    <name evidence="2" type="ORF">BDA96_05G198700</name>
</gene>
<reference evidence="2" key="1">
    <citation type="journal article" date="2019" name="BMC Genomics">
        <title>A new reference genome for Sorghum bicolor reveals high levels of sequence similarity between sweet and grain genotypes: implications for the genetics of sugar metabolism.</title>
        <authorList>
            <person name="Cooper E.A."/>
            <person name="Brenton Z.W."/>
            <person name="Flinn B.S."/>
            <person name="Jenkins J."/>
            <person name="Shu S."/>
            <person name="Flowers D."/>
            <person name="Luo F."/>
            <person name="Wang Y."/>
            <person name="Xia P."/>
            <person name="Barry K."/>
            <person name="Daum C."/>
            <person name="Lipzen A."/>
            <person name="Yoshinaga Y."/>
            <person name="Schmutz J."/>
            <person name="Saski C."/>
            <person name="Vermerris W."/>
            <person name="Kresovich S."/>
        </authorList>
    </citation>
    <scope>NUCLEOTIDE SEQUENCE</scope>
</reference>
<sequence>MPVVCYCASALPPSALTIRRIGRANPPIRCPAQPAAAASSPSVESTRPSDGSAEMRHPPSSSRSHIRRPAGRYGGAGGSKLKERHASSPANNRRQLMLKLIYCERKRK</sequence>